<keyword evidence="2" id="KW-1185">Reference proteome</keyword>
<comment type="caution">
    <text evidence="1">The sequence shown here is derived from an EMBL/GenBank/DDBJ whole genome shotgun (WGS) entry which is preliminary data.</text>
</comment>
<organism evidence="1 2">
    <name type="scientific">Neurospora tetraspora</name>
    <dbReference type="NCBI Taxonomy" id="94610"/>
    <lineage>
        <taxon>Eukaryota</taxon>
        <taxon>Fungi</taxon>
        <taxon>Dikarya</taxon>
        <taxon>Ascomycota</taxon>
        <taxon>Pezizomycotina</taxon>
        <taxon>Sordariomycetes</taxon>
        <taxon>Sordariomycetidae</taxon>
        <taxon>Sordariales</taxon>
        <taxon>Sordariaceae</taxon>
        <taxon>Neurospora</taxon>
    </lineage>
</organism>
<protein>
    <submittedName>
        <fullName evidence="1">Uncharacterized protein</fullName>
    </submittedName>
</protein>
<evidence type="ECO:0000313" key="2">
    <source>
        <dbReference type="Proteomes" id="UP001278500"/>
    </source>
</evidence>
<dbReference type="AlphaFoldDB" id="A0AAE0JEX3"/>
<dbReference type="RefSeq" id="XP_062681341.1">
    <property type="nucleotide sequence ID" value="XM_062821540.1"/>
</dbReference>
<evidence type="ECO:0000313" key="1">
    <source>
        <dbReference type="EMBL" id="KAK3344728.1"/>
    </source>
</evidence>
<reference evidence="1" key="2">
    <citation type="submission" date="2023-06" db="EMBL/GenBank/DDBJ databases">
        <authorList>
            <consortium name="Lawrence Berkeley National Laboratory"/>
            <person name="Haridas S."/>
            <person name="Hensen N."/>
            <person name="Bonometti L."/>
            <person name="Westerberg I."/>
            <person name="Brannstrom I.O."/>
            <person name="Guillou S."/>
            <person name="Cros-Aarteil S."/>
            <person name="Calhoun S."/>
            <person name="Kuo A."/>
            <person name="Mondo S."/>
            <person name="Pangilinan J."/>
            <person name="Riley R."/>
            <person name="Labutti K."/>
            <person name="Andreopoulos B."/>
            <person name="Lipzen A."/>
            <person name="Chen C."/>
            <person name="Yanf M."/>
            <person name="Daum C."/>
            <person name="Ng V."/>
            <person name="Clum A."/>
            <person name="Steindorff A."/>
            <person name="Ohm R."/>
            <person name="Martin F."/>
            <person name="Silar P."/>
            <person name="Natvig D."/>
            <person name="Lalanne C."/>
            <person name="Gautier V."/>
            <person name="Ament-Velasquez S.L."/>
            <person name="Kruys A."/>
            <person name="Hutchinson M.I."/>
            <person name="Powell A.J."/>
            <person name="Barry K."/>
            <person name="Miller A.N."/>
            <person name="Grigoriev I.V."/>
            <person name="Debuchy R."/>
            <person name="Gladieux P."/>
            <person name="Thoren M.H."/>
            <person name="Johannesson H."/>
        </authorList>
    </citation>
    <scope>NUCLEOTIDE SEQUENCE</scope>
    <source>
        <strain evidence="1">CBS 560.94</strain>
    </source>
</reference>
<sequence>MPSNEELSNRAKSLVTDVQSITQSAKQHVDEYKALATKTYANLQKFLESKGVKSVDEWLAKAQKELTPEEAAKVQKAIKDLQPPQGLAALTEPAEIAKFMAGWYIRAIPLFQTAALTARSWFNNYLAINRLPVVAADGIELTSIASTTELAEAATLIEGDEVATMMVATEAELGSIVAGEAAVAAEVAGVAAAEAACSWNIFLVAAGAVVLAGVYAWQKHRESEDAEKLKGAIAEIATARLYALASEQSILKQTDQKSVLFSLNMALEAGENEVATFFKDHALKIAKDAATAINVNDCYNQLHQQDENNHAMTDADPSYDDMVHRHEAKLREGAPNVQP</sequence>
<reference evidence="1" key="1">
    <citation type="journal article" date="2023" name="Mol. Phylogenet. Evol.">
        <title>Genome-scale phylogeny and comparative genomics of the fungal order Sordariales.</title>
        <authorList>
            <person name="Hensen N."/>
            <person name="Bonometti L."/>
            <person name="Westerberg I."/>
            <person name="Brannstrom I.O."/>
            <person name="Guillou S."/>
            <person name="Cros-Aarteil S."/>
            <person name="Calhoun S."/>
            <person name="Haridas S."/>
            <person name="Kuo A."/>
            <person name="Mondo S."/>
            <person name="Pangilinan J."/>
            <person name="Riley R."/>
            <person name="LaButti K."/>
            <person name="Andreopoulos B."/>
            <person name="Lipzen A."/>
            <person name="Chen C."/>
            <person name="Yan M."/>
            <person name="Daum C."/>
            <person name="Ng V."/>
            <person name="Clum A."/>
            <person name="Steindorff A."/>
            <person name="Ohm R.A."/>
            <person name="Martin F."/>
            <person name="Silar P."/>
            <person name="Natvig D.O."/>
            <person name="Lalanne C."/>
            <person name="Gautier V."/>
            <person name="Ament-Velasquez S.L."/>
            <person name="Kruys A."/>
            <person name="Hutchinson M.I."/>
            <person name="Powell A.J."/>
            <person name="Barry K."/>
            <person name="Miller A.N."/>
            <person name="Grigoriev I.V."/>
            <person name="Debuchy R."/>
            <person name="Gladieux P."/>
            <person name="Hiltunen Thoren M."/>
            <person name="Johannesson H."/>
        </authorList>
    </citation>
    <scope>NUCLEOTIDE SEQUENCE</scope>
    <source>
        <strain evidence="1">CBS 560.94</strain>
    </source>
</reference>
<dbReference type="GeneID" id="87858694"/>
<proteinExistence type="predicted"/>
<dbReference type="Proteomes" id="UP001278500">
    <property type="component" value="Unassembled WGS sequence"/>
</dbReference>
<accession>A0AAE0JEX3</accession>
<name>A0AAE0JEX3_9PEZI</name>
<gene>
    <name evidence="1" type="ORF">B0H65DRAFT_183851</name>
</gene>
<dbReference type="EMBL" id="JAUEPP010000004">
    <property type="protein sequence ID" value="KAK3344728.1"/>
    <property type="molecule type" value="Genomic_DNA"/>
</dbReference>